<protein>
    <submittedName>
        <fullName evidence="5">Uncharacterized protein</fullName>
    </submittedName>
</protein>
<keyword evidence="1" id="KW-0732">Signal</keyword>
<sequence length="494" mass="55964">MNRFALFLFLAVLVFVDAQNITACNGTIEINYSNETYWYPYKFSTDQYNPKIPKFPMDFNCEYQINVPADYFAQISLTVVTARDKGQAPVQISDNVSGTEGLFSVTEMFVFFISPGGSIKLATGTENLQFGFFVNWKPYITDTPIRRSLSPSDRQPVVIETPGNSSAFVASDDKIIAYIYPIQKETNVPLSRYERVYRGTFIFDGPTTNSPCIGTAWPFLRNGTMIKSSGKYLTIQFFHLETSNPNISPFISIQIVTQDYESNKDITRFQTFSCDAYKEYKTIQLDASNGPVAFQTYTPRYGSGKHADTIINLNTSDTLEVYVGGICESNLIASYSQDYDPTTLPQNFWGTFKTYVLREGMASLNFSCWSNAYFDSITGPRKGFITSNNYGFKTNDQAMEAVLSNRNNGKMDNITRKFSFQVRDMDLVDTAYLQVHGYGWEWDDSRGMMVLNRIYANTSVFLSHSFCLNCNLVRSQILSTHDQNRSNPNSGFVT</sequence>
<dbReference type="Proteomes" id="UP000008068">
    <property type="component" value="Unassembled WGS sequence"/>
</dbReference>
<feature type="chain" id="PRO_5003406499" evidence="1">
    <location>
        <begin position="19"/>
        <end position="494"/>
    </location>
</feature>
<evidence type="ECO:0000259" key="3">
    <source>
        <dbReference type="Pfam" id="PF24511"/>
    </source>
</evidence>
<dbReference type="Pfam" id="PF02408">
    <property type="entry name" value="CUB_2"/>
    <property type="match status" value="1"/>
</dbReference>
<feature type="domain" description="DUF7592" evidence="4">
    <location>
        <begin position="149"/>
        <end position="237"/>
    </location>
</feature>
<dbReference type="Pfam" id="PF24511">
    <property type="entry name" value="DUF7591"/>
    <property type="match status" value="1"/>
</dbReference>
<dbReference type="InterPro" id="IPR056013">
    <property type="entry name" value="DUF7591"/>
</dbReference>
<dbReference type="InParanoid" id="G0PK24"/>
<proteinExistence type="predicted"/>
<dbReference type="InterPro" id="IPR056014">
    <property type="entry name" value="DUF7592"/>
</dbReference>
<dbReference type="eggNOG" id="ENOG502TGQ0">
    <property type="taxonomic scope" value="Eukaryota"/>
</dbReference>
<dbReference type="EMBL" id="GL380794">
    <property type="protein sequence ID" value="EGT31587.1"/>
    <property type="molecule type" value="Genomic_DNA"/>
</dbReference>
<evidence type="ECO:0000259" key="4">
    <source>
        <dbReference type="Pfam" id="PF24512"/>
    </source>
</evidence>
<evidence type="ECO:0000313" key="5">
    <source>
        <dbReference type="EMBL" id="EGT31587.1"/>
    </source>
</evidence>
<evidence type="ECO:0000313" key="6">
    <source>
        <dbReference type="Proteomes" id="UP000008068"/>
    </source>
</evidence>
<reference evidence="6" key="1">
    <citation type="submission" date="2011-07" db="EMBL/GenBank/DDBJ databases">
        <authorList>
            <consortium name="Caenorhabditis brenneri Sequencing and Analysis Consortium"/>
            <person name="Wilson R.K."/>
        </authorList>
    </citation>
    <scope>NUCLEOTIDE SEQUENCE [LARGE SCALE GENOMIC DNA]</scope>
    <source>
        <strain evidence="6">PB2801</strain>
    </source>
</reference>
<evidence type="ECO:0000259" key="2">
    <source>
        <dbReference type="Pfam" id="PF02408"/>
    </source>
</evidence>
<evidence type="ECO:0000256" key="1">
    <source>
        <dbReference type="SAM" id="SignalP"/>
    </source>
</evidence>
<dbReference type="PANTHER" id="PTHR47407">
    <property type="entry name" value="PROTEIN CBG15905-RELATED"/>
    <property type="match status" value="1"/>
</dbReference>
<feature type="domain" description="DUF7591" evidence="3">
    <location>
        <begin position="261"/>
        <end position="368"/>
    </location>
</feature>
<feature type="domain" description="CUB-like" evidence="2">
    <location>
        <begin position="21"/>
        <end position="139"/>
    </location>
</feature>
<accession>G0PK24</accession>
<feature type="signal peptide" evidence="1">
    <location>
        <begin position="1"/>
        <end position="18"/>
    </location>
</feature>
<dbReference type="InterPro" id="IPR003366">
    <property type="entry name" value="CUB-like_dom"/>
</dbReference>
<gene>
    <name evidence="5" type="ORF">CAEBREN_15732</name>
</gene>
<dbReference type="PANTHER" id="PTHR47407:SF2">
    <property type="entry name" value="CUB-LIKE DOMAIN-CONTAINING PROTEIN-RELATED"/>
    <property type="match status" value="1"/>
</dbReference>
<dbReference type="Pfam" id="PF24512">
    <property type="entry name" value="DUF7592"/>
    <property type="match status" value="1"/>
</dbReference>
<organism evidence="6">
    <name type="scientific">Caenorhabditis brenneri</name>
    <name type="common">Nematode worm</name>
    <dbReference type="NCBI Taxonomy" id="135651"/>
    <lineage>
        <taxon>Eukaryota</taxon>
        <taxon>Metazoa</taxon>
        <taxon>Ecdysozoa</taxon>
        <taxon>Nematoda</taxon>
        <taxon>Chromadorea</taxon>
        <taxon>Rhabditida</taxon>
        <taxon>Rhabditina</taxon>
        <taxon>Rhabditomorpha</taxon>
        <taxon>Rhabditoidea</taxon>
        <taxon>Rhabditidae</taxon>
        <taxon>Peloderinae</taxon>
        <taxon>Caenorhabditis</taxon>
    </lineage>
</organism>
<dbReference type="HOGENOM" id="CLU_025754_0_0_1"/>
<name>G0PK24_CAEBE</name>
<dbReference type="AlphaFoldDB" id="G0PK24"/>
<keyword evidence="6" id="KW-1185">Reference proteome</keyword>